<dbReference type="SUPFAM" id="SSF52075">
    <property type="entry name" value="Outer arm dynein light chain 1"/>
    <property type="match status" value="1"/>
</dbReference>
<dbReference type="PROSITE" id="PS51450">
    <property type="entry name" value="LRR"/>
    <property type="match status" value="1"/>
</dbReference>
<organism evidence="4 5">
    <name type="scientific">Lichtheimia ornata</name>
    <dbReference type="NCBI Taxonomy" id="688661"/>
    <lineage>
        <taxon>Eukaryota</taxon>
        <taxon>Fungi</taxon>
        <taxon>Fungi incertae sedis</taxon>
        <taxon>Mucoromycota</taxon>
        <taxon>Mucoromycotina</taxon>
        <taxon>Mucoromycetes</taxon>
        <taxon>Mucorales</taxon>
        <taxon>Lichtheimiaceae</taxon>
        <taxon>Lichtheimia</taxon>
    </lineage>
</organism>
<feature type="region of interest" description="Disordered" evidence="3">
    <location>
        <begin position="63"/>
        <end position="135"/>
    </location>
</feature>
<dbReference type="Gene3D" id="3.80.10.10">
    <property type="entry name" value="Ribonuclease Inhibitor"/>
    <property type="match status" value="1"/>
</dbReference>
<dbReference type="AlphaFoldDB" id="A0AAD7XTP9"/>
<dbReference type="InterPro" id="IPR001611">
    <property type="entry name" value="Leu-rich_rpt"/>
</dbReference>
<dbReference type="PANTHER" id="PTHR45752:SF21">
    <property type="entry name" value="LEUCINE-RICH REPEAT-CONTAINING PROTEIN 63"/>
    <property type="match status" value="1"/>
</dbReference>
<feature type="compositionally biased region" description="Acidic residues" evidence="3">
    <location>
        <begin position="65"/>
        <end position="75"/>
    </location>
</feature>
<dbReference type="PANTHER" id="PTHR45752">
    <property type="entry name" value="LEUCINE-RICH REPEAT-CONTAINING"/>
    <property type="match status" value="1"/>
</dbReference>
<gene>
    <name evidence="4" type="ORF">O0I10_010306</name>
</gene>
<evidence type="ECO:0000256" key="1">
    <source>
        <dbReference type="ARBA" id="ARBA00022614"/>
    </source>
</evidence>
<reference evidence="4 5" key="1">
    <citation type="submission" date="2023-03" db="EMBL/GenBank/DDBJ databases">
        <title>Genome sequence of Lichtheimia ornata CBS 291.66.</title>
        <authorList>
            <person name="Mohabir J.T."/>
            <person name="Shea T.P."/>
            <person name="Kurbessoian T."/>
            <person name="Berby B."/>
            <person name="Fontaine J."/>
            <person name="Livny J."/>
            <person name="Gnirke A."/>
            <person name="Stajich J.E."/>
            <person name="Cuomo C.A."/>
        </authorList>
    </citation>
    <scope>NUCLEOTIDE SEQUENCE [LARGE SCALE GENOMIC DNA]</scope>
    <source>
        <strain evidence="4">CBS 291.66</strain>
    </source>
</reference>
<evidence type="ECO:0000313" key="4">
    <source>
        <dbReference type="EMBL" id="KAJ8654095.1"/>
    </source>
</evidence>
<keyword evidence="2" id="KW-0677">Repeat</keyword>
<evidence type="ECO:0000256" key="3">
    <source>
        <dbReference type="SAM" id="MobiDB-lite"/>
    </source>
</evidence>
<feature type="compositionally biased region" description="Acidic residues" evidence="3">
    <location>
        <begin position="94"/>
        <end position="104"/>
    </location>
</feature>
<protein>
    <submittedName>
        <fullName evidence="4">Uncharacterized protein</fullName>
    </submittedName>
</protein>
<dbReference type="InterPro" id="IPR050715">
    <property type="entry name" value="LRR-SigEffector_domain"/>
</dbReference>
<proteinExistence type="predicted"/>
<keyword evidence="5" id="KW-1185">Reference proteome</keyword>
<accession>A0AAD7XTP9</accession>
<dbReference type="Pfam" id="PF13855">
    <property type="entry name" value="LRR_8"/>
    <property type="match status" value="1"/>
</dbReference>
<dbReference type="InterPro" id="IPR032675">
    <property type="entry name" value="LRR_dom_sf"/>
</dbReference>
<keyword evidence="1" id="KW-0433">Leucine-rich repeat</keyword>
<dbReference type="InterPro" id="IPR003591">
    <property type="entry name" value="Leu-rich_rpt_typical-subtyp"/>
</dbReference>
<dbReference type="Proteomes" id="UP001234581">
    <property type="component" value="Unassembled WGS sequence"/>
</dbReference>
<evidence type="ECO:0000256" key="2">
    <source>
        <dbReference type="ARBA" id="ARBA00022737"/>
    </source>
</evidence>
<comment type="caution">
    <text evidence="4">The sequence shown here is derived from an EMBL/GenBank/DDBJ whole genome shotgun (WGS) entry which is preliminary data.</text>
</comment>
<evidence type="ECO:0000313" key="5">
    <source>
        <dbReference type="Proteomes" id="UP001234581"/>
    </source>
</evidence>
<name>A0AAD7XTP9_9FUNG</name>
<dbReference type="RefSeq" id="XP_058339009.1">
    <property type="nucleotide sequence ID" value="XM_058490288.1"/>
</dbReference>
<dbReference type="SMART" id="SM00369">
    <property type="entry name" value="LRR_TYP"/>
    <property type="match status" value="2"/>
</dbReference>
<dbReference type="GeneID" id="83217710"/>
<sequence length="378" mass="43015">MTLGGSTALFDYGLVTPNNSQEQDSDNDSLPTTTAMTILTQQQHHNHNHNHRYQPISETNSVDWLDTDSSEDEDYLPQSCHRCFPSPPRRAMSVDDDDEEDEEGGVFYPSKATRRKRGRLPESPEQHQRRRMNVDDDQVISKSVQQERVRRVIDAAIDNGEDYVDLSHLGLTEVPDEITELKHVTVLRKDRIKNSSLKLFLYGNTLTQLPSYLFSLKNLSVLSLRHNQLTQLPHEIGLLQNLVELSVGNNQLPYLPAEVLKLPKLTILCHSPNPFVHPTSPVDPRHVMSTIPSLVEITSRHLLSAPPSSSSSNMDCQFLPYELQERLRSVTPMSRCYKCEKPFNKPSVELIVWQELFGTANIPLLFRFCSNRCHIANA</sequence>
<dbReference type="EMBL" id="JARTCD010000067">
    <property type="protein sequence ID" value="KAJ8654095.1"/>
    <property type="molecule type" value="Genomic_DNA"/>
</dbReference>